<keyword evidence="3" id="KW-1185">Reference proteome</keyword>
<reference evidence="3" key="1">
    <citation type="journal article" date="2019" name="Int. J. Syst. Evol. Microbiol.">
        <title>The Global Catalogue of Microorganisms (GCM) 10K type strain sequencing project: providing services to taxonomists for standard genome sequencing and annotation.</title>
        <authorList>
            <consortium name="The Broad Institute Genomics Platform"/>
            <consortium name="The Broad Institute Genome Sequencing Center for Infectious Disease"/>
            <person name="Wu L."/>
            <person name="Ma J."/>
        </authorList>
    </citation>
    <scope>NUCLEOTIDE SEQUENCE [LARGE SCALE GENOMIC DNA]</scope>
    <source>
        <strain evidence="3">JCM 14307</strain>
    </source>
</reference>
<keyword evidence="1" id="KW-1133">Transmembrane helix</keyword>
<feature type="transmembrane region" description="Helical" evidence="1">
    <location>
        <begin position="88"/>
        <end position="107"/>
    </location>
</feature>
<dbReference type="RefSeq" id="WP_344161234.1">
    <property type="nucleotide sequence ID" value="NZ_BAAANF010000022.1"/>
</dbReference>
<dbReference type="Proteomes" id="UP001500280">
    <property type="component" value="Unassembled WGS sequence"/>
</dbReference>
<evidence type="ECO:0000256" key="1">
    <source>
        <dbReference type="SAM" id="Phobius"/>
    </source>
</evidence>
<organism evidence="2 3">
    <name type="scientific">Kribbella yunnanensis</name>
    <dbReference type="NCBI Taxonomy" id="190194"/>
    <lineage>
        <taxon>Bacteria</taxon>
        <taxon>Bacillati</taxon>
        <taxon>Actinomycetota</taxon>
        <taxon>Actinomycetes</taxon>
        <taxon>Propionibacteriales</taxon>
        <taxon>Kribbellaceae</taxon>
        <taxon>Kribbella</taxon>
    </lineage>
</organism>
<protein>
    <recommendedName>
        <fullName evidence="4">DUF2127 domain-containing protein</fullName>
    </recommendedName>
</protein>
<name>A0ABP4UTQ6_9ACTN</name>
<gene>
    <name evidence="2" type="ORF">GCM10009745_67500</name>
</gene>
<keyword evidence="1" id="KW-0812">Transmembrane</keyword>
<comment type="caution">
    <text evidence="2">The sequence shown here is derived from an EMBL/GenBank/DDBJ whole genome shotgun (WGS) entry which is preliminary data.</text>
</comment>
<feature type="transmembrane region" description="Helical" evidence="1">
    <location>
        <begin position="127"/>
        <end position="146"/>
    </location>
</feature>
<keyword evidence="1" id="KW-0472">Membrane</keyword>
<feature type="transmembrane region" description="Helical" evidence="1">
    <location>
        <begin position="61"/>
        <end position="81"/>
    </location>
</feature>
<accession>A0ABP4UTQ6</accession>
<feature type="transmembrane region" description="Helical" evidence="1">
    <location>
        <begin position="12"/>
        <end position="32"/>
    </location>
</feature>
<sequence>MTETRWTPRLQVLVGVCSIVFTIGTALQNFWIVNHETLVRMMVLAGRSEADAEAGAPGFLIGFRVVGCLYILGNAAGILALRKQKQAWLFWLMIAVNLTQAVGVFAVPPEMFEASTDRLGPVGALPSLVTDGGAAVLTLVLLGFLIRSRRPWAQRRVASAA</sequence>
<evidence type="ECO:0000313" key="2">
    <source>
        <dbReference type="EMBL" id="GAA1710051.1"/>
    </source>
</evidence>
<evidence type="ECO:0008006" key="4">
    <source>
        <dbReference type="Google" id="ProtNLM"/>
    </source>
</evidence>
<dbReference type="EMBL" id="BAAANF010000022">
    <property type="protein sequence ID" value="GAA1710051.1"/>
    <property type="molecule type" value="Genomic_DNA"/>
</dbReference>
<proteinExistence type="predicted"/>
<evidence type="ECO:0000313" key="3">
    <source>
        <dbReference type="Proteomes" id="UP001500280"/>
    </source>
</evidence>